<dbReference type="PANTHER" id="PTHR48099:SF5">
    <property type="entry name" value="C-1-TETRAHYDROFOLATE SYNTHASE, CYTOPLASMIC"/>
    <property type="match status" value="1"/>
</dbReference>
<dbReference type="PANTHER" id="PTHR48099">
    <property type="entry name" value="C-1-TETRAHYDROFOLATE SYNTHASE, CYTOPLASMIC-RELATED"/>
    <property type="match status" value="1"/>
</dbReference>
<comment type="caution">
    <text evidence="15">The sequence shown here is derived from an EMBL/GenBank/DDBJ whole genome shotgun (WGS) entry which is preliminary data.</text>
</comment>
<dbReference type="Pfam" id="PF00763">
    <property type="entry name" value="THF_DHG_CYH"/>
    <property type="match status" value="2"/>
</dbReference>
<feature type="domain" description="Tetrahydrofolate dehydrogenase/cyclohydrolase NAD(P)-binding" evidence="14">
    <location>
        <begin position="472"/>
        <end position="619"/>
    </location>
</feature>
<comment type="subunit">
    <text evidence="2">Homodimer.</text>
</comment>
<organism evidence="15 16">
    <name type="scientific">Artemisia annua</name>
    <name type="common">Sweet wormwood</name>
    <dbReference type="NCBI Taxonomy" id="35608"/>
    <lineage>
        <taxon>Eukaryota</taxon>
        <taxon>Viridiplantae</taxon>
        <taxon>Streptophyta</taxon>
        <taxon>Embryophyta</taxon>
        <taxon>Tracheophyta</taxon>
        <taxon>Spermatophyta</taxon>
        <taxon>Magnoliopsida</taxon>
        <taxon>eudicotyledons</taxon>
        <taxon>Gunneridae</taxon>
        <taxon>Pentapetalae</taxon>
        <taxon>asterids</taxon>
        <taxon>campanulids</taxon>
        <taxon>Asterales</taxon>
        <taxon>Asteraceae</taxon>
        <taxon>Asteroideae</taxon>
        <taxon>Anthemideae</taxon>
        <taxon>Artemisiinae</taxon>
        <taxon>Artemisia</taxon>
    </lineage>
</organism>
<evidence type="ECO:0000256" key="9">
    <source>
        <dbReference type="ARBA" id="ARBA00036357"/>
    </source>
</evidence>
<evidence type="ECO:0000256" key="8">
    <source>
        <dbReference type="ARBA" id="ARBA00023268"/>
    </source>
</evidence>
<dbReference type="STRING" id="35608.A0A2U1Q0J9"/>
<evidence type="ECO:0000256" key="12">
    <source>
        <dbReference type="ARBA" id="ARBA00061364"/>
    </source>
</evidence>
<evidence type="ECO:0000256" key="10">
    <source>
        <dbReference type="ARBA" id="ARBA00052194"/>
    </source>
</evidence>
<dbReference type="InterPro" id="IPR020631">
    <property type="entry name" value="THF_DH/CycHdrlase_NAD-bd_dom"/>
</dbReference>
<comment type="pathway">
    <text evidence="1">One-carbon metabolism; tetrahydrofolate interconversion.</text>
</comment>
<keyword evidence="16" id="KW-1185">Reference proteome</keyword>
<reference evidence="15 16" key="1">
    <citation type="journal article" date="2018" name="Mol. Plant">
        <title>The genome of Artemisia annua provides insight into the evolution of Asteraceae family and artemisinin biosynthesis.</title>
        <authorList>
            <person name="Shen Q."/>
            <person name="Zhang L."/>
            <person name="Liao Z."/>
            <person name="Wang S."/>
            <person name="Yan T."/>
            <person name="Shi P."/>
            <person name="Liu M."/>
            <person name="Fu X."/>
            <person name="Pan Q."/>
            <person name="Wang Y."/>
            <person name="Lv Z."/>
            <person name="Lu X."/>
            <person name="Zhang F."/>
            <person name="Jiang W."/>
            <person name="Ma Y."/>
            <person name="Chen M."/>
            <person name="Hao X."/>
            <person name="Li L."/>
            <person name="Tang Y."/>
            <person name="Lv G."/>
            <person name="Zhou Y."/>
            <person name="Sun X."/>
            <person name="Brodelius P.E."/>
            <person name="Rose J.K.C."/>
            <person name="Tang K."/>
        </authorList>
    </citation>
    <scope>NUCLEOTIDE SEQUENCE [LARGE SCALE GENOMIC DNA]</scope>
    <source>
        <strain evidence="16">cv. Huhao1</strain>
        <tissue evidence="15">Leaf</tissue>
    </source>
</reference>
<dbReference type="FunFam" id="3.40.50.720:FF:000006">
    <property type="entry name" value="Bifunctional protein FolD"/>
    <property type="match status" value="1"/>
</dbReference>
<evidence type="ECO:0000256" key="11">
    <source>
        <dbReference type="ARBA" id="ARBA00058319"/>
    </source>
</evidence>
<dbReference type="InterPro" id="IPR000672">
    <property type="entry name" value="THF_DH/CycHdrlase"/>
</dbReference>
<gene>
    <name evidence="15" type="ORF">CTI12_AA087850</name>
</gene>
<dbReference type="GO" id="GO:0004477">
    <property type="term" value="F:methenyltetrahydrofolate cyclohydrolase activity"/>
    <property type="evidence" value="ECO:0007669"/>
    <property type="project" value="UniProtKB-EC"/>
</dbReference>
<evidence type="ECO:0000256" key="5">
    <source>
        <dbReference type="ARBA" id="ARBA00022857"/>
    </source>
</evidence>
<comment type="function">
    <text evidence="11">Catalyzes the oxidation of 5,10-methylenetetrahydrofolate to 5,10-methenyltetrahydrofolate and then the hydrolysis of 5,10-methenyltetrahydrofolate to 10-formyltetrahydrofolate.</text>
</comment>
<name>A0A2U1Q0J9_ARTAN</name>
<comment type="similarity">
    <text evidence="12">Belongs to the tetrahydrofolate dehydrogenase/cyclohydrolase family.</text>
</comment>
<dbReference type="EMBL" id="PKPP01000535">
    <property type="protein sequence ID" value="PWA91558.1"/>
    <property type="molecule type" value="Genomic_DNA"/>
</dbReference>
<dbReference type="NCBIfam" id="NF010783">
    <property type="entry name" value="PRK14186.1"/>
    <property type="match status" value="1"/>
</dbReference>
<dbReference type="PRINTS" id="PR00085">
    <property type="entry name" value="THFDHDRGNASE"/>
</dbReference>
<evidence type="ECO:0000313" key="16">
    <source>
        <dbReference type="Proteomes" id="UP000245207"/>
    </source>
</evidence>
<evidence type="ECO:0000259" key="13">
    <source>
        <dbReference type="Pfam" id="PF00763"/>
    </source>
</evidence>
<feature type="domain" description="Tetrahydrofolate dehydrogenase/cyclohydrolase catalytic" evidence="13">
    <location>
        <begin position="144"/>
        <end position="259"/>
    </location>
</feature>
<evidence type="ECO:0000256" key="1">
    <source>
        <dbReference type="ARBA" id="ARBA00004777"/>
    </source>
</evidence>
<keyword evidence="8" id="KW-0511">Multifunctional enzyme</keyword>
<dbReference type="InterPro" id="IPR020630">
    <property type="entry name" value="THF_DH/CycHdrlase_cat_dom"/>
</dbReference>
<keyword evidence="7" id="KW-0601">Photorespiration</keyword>
<dbReference type="GO" id="GO:0035999">
    <property type="term" value="P:tetrahydrofolate interconversion"/>
    <property type="evidence" value="ECO:0007669"/>
    <property type="project" value="TreeGrafter"/>
</dbReference>
<evidence type="ECO:0000313" key="15">
    <source>
        <dbReference type="EMBL" id="PWA91558.1"/>
    </source>
</evidence>
<keyword evidence="5" id="KW-0521">NADP</keyword>
<comment type="catalytic activity">
    <reaction evidence="9">
        <text>(6R)-5,10-methenyltetrahydrofolate + H2O = (6R)-10-formyltetrahydrofolate + H(+)</text>
        <dbReference type="Rhea" id="RHEA:23700"/>
        <dbReference type="ChEBI" id="CHEBI:15377"/>
        <dbReference type="ChEBI" id="CHEBI:15378"/>
        <dbReference type="ChEBI" id="CHEBI:57455"/>
        <dbReference type="ChEBI" id="CHEBI:195366"/>
        <dbReference type="EC" id="3.5.4.9"/>
    </reaction>
</comment>
<evidence type="ECO:0000256" key="6">
    <source>
        <dbReference type="ARBA" id="ARBA00023002"/>
    </source>
</evidence>
<dbReference type="SUPFAM" id="SSF53223">
    <property type="entry name" value="Aminoacid dehydrogenase-like, N-terminal domain"/>
    <property type="match status" value="2"/>
</dbReference>
<keyword evidence="6" id="KW-0560">Oxidoreductase</keyword>
<dbReference type="Proteomes" id="UP000245207">
    <property type="component" value="Unassembled WGS sequence"/>
</dbReference>
<sequence length="712" mass="78525">MEGGEDLCEAKKNFEGQAFCFLSLPVSMGLPVHVNAYFELSSNRRIWFGNDMAGGGKKHSEWNVYLLEEVAAPAYGHLLEKLTLEIEHSDSFYSFWPTTATSGPWASTVQKLYNFVADSGLRVLFTKARGGAVQVNNETSAKVIDGKRVAKDIREEVAVEISRMKDEIGIIPGLAVILVGDRKDSATYVRNKKKACDAVGINSFEVRLAEDSTEEEVLKHISEFNDDPSVHGILVQLPLPSHMNEQNVLNSVCIEKDVDGFHPLNIGRLAMRGRDPLFVPCTPKGCIELLHRYDIPIKGKRAVVIGRSNIVGMPAALLLQVCIAVQVNNETSAKVIDGKRVAKDIREEVAVEISRMKDEIGIIPGLAVILVGDRKDSATYVRNKKKACDAVGINSFEVRLAEDSTEEEVLKHISEFNDDPSVHGILVQLPLPSHMNEQNVLNAVCIEKDVDGFHPLNIGRLAMRGRDPLFVPCTPKGCIELLHRYDIPIKGKRAVVIGRSNIVGMPAALLLQREDATVSIVHSRTKNPEEITRQADIIISAVGQANMVRGSWVKPGAVLIDVGINPVEDAESPRGYRLVGDICYEEASKVASAITPVPGGVGPMTIAMLLSNTLLSAKRIHNFRLHVINLQSLAFVASVRNNWDSDNILMLIHWKSKRLCSHCAITSTNDWVTNLSHVKICIEVYVPALTYVTATNCHFEKECHSRQGRNRL</sequence>
<dbReference type="HAMAP" id="MF_01576">
    <property type="entry name" value="THF_DHG_CYH"/>
    <property type="match status" value="1"/>
</dbReference>
<dbReference type="InterPro" id="IPR020867">
    <property type="entry name" value="THF_DH/CycHdrlase_CS"/>
</dbReference>
<dbReference type="Gene3D" id="3.40.50.10860">
    <property type="entry name" value="Leucine Dehydrogenase, chain A, domain 1"/>
    <property type="match status" value="2"/>
</dbReference>
<keyword evidence="3" id="KW-0554">One-carbon metabolism</keyword>
<dbReference type="GO" id="GO:0005829">
    <property type="term" value="C:cytosol"/>
    <property type="evidence" value="ECO:0007669"/>
    <property type="project" value="TreeGrafter"/>
</dbReference>
<protein>
    <submittedName>
        <fullName evidence="15">Amino acid dehydrogenase family protein</fullName>
    </submittedName>
</protein>
<evidence type="ECO:0000256" key="3">
    <source>
        <dbReference type="ARBA" id="ARBA00022563"/>
    </source>
</evidence>
<feature type="domain" description="Tetrahydrofolate dehydrogenase/cyclohydrolase catalytic" evidence="13">
    <location>
        <begin position="336"/>
        <end position="451"/>
    </location>
</feature>
<dbReference type="Gene3D" id="3.40.50.720">
    <property type="entry name" value="NAD(P)-binding Rossmann-like Domain"/>
    <property type="match status" value="1"/>
</dbReference>
<evidence type="ECO:0000256" key="4">
    <source>
        <dbReference type="ARBA" id="ARBA00022801"/>
    </source>
</evidence>
<accession>A0A2U1Q0J9</accession>
<dbReference type="Pfam" id="PF02882">
    <property type="entry name" value="THF_DHG_CYH_C"/>
    <property type="match status" value="1"/>
</dbReference>
<dbReference type="OrthoDB" id="5126881at2759"/>
<evidence type="ECO:0000256" key="7">
    <source>
        <dbReference type="ARBA" id="ARBA00023238"/>
    </source>
</evidence>
<dbReference type="PROSITE" id="PS00767">
    <property type="entry name" value="THF_DHG_CYH_2"/>
    <property type="match status" value="1"/>
</dbReference>
<dbReference type="GO" id="GO:0004488">
    <property type="term" value="F:methylenetetrahydrofolate dehydrogenase (NADP+) activity"/>
    <property type="evidence" value="ECO:0007669"/>
    <property type="project" value="UniProtKB-EC"/>
</dbReference>
<evidence type="ECO:0000259" key="14">
    <source>
        <dbReference type="Pfam" id="PF02882"/>
    </source>
</evidence>
<keyword evidence="4" id="KW-0378">Hydrolase</keyword>
<dbReference type="InterPro" id="IPR036291">
    <property type="entry name" value="NAD(P)-bd_dom_sf"/>
</dbReference>
<proteinExistence type="inferred from homology"/>
<dbReference type="SUPFAM" id="SSF51735">
    <property type="entry name" value="NAD(P)-binding Rossmann-fold domains"/>
    <property type="match status" value="2"/>
</dbReference>
<dbReference type="AlphaFoldDB" id="A0A2U1Q0J9"/>
<dbReference type="FunFam" id="3.40.50.10860:FF:000001">
    <property type="entry name" value="Bifunctional protein FolD"/>
    <property type="match status" value="2"/>
</dbReference>
<comment type="catalytic activity">
    <reaction evidence="10">
        <text>(6R)-5,10-methylene-5,6,7,8-tetrahydrofolate + NADP(+) = (6R)-5,10-methenyltetrahydrofolate + NADPH</text>
        <dbReference type="Rhea" id="RHEA:22812"/>
        <dbReference type="ChEBI" id="CHEBI:15636"/>
        <dbReference type="ChEBI" id="CHEBI:57455"/>
        <dbReference type="ChEBI" id="CHEBI:57783"/>
        <dbReference type="ChEBI" id="CHEBI:58349"/>
        <dbReference type="EC" id="1.5.1.5"/>
    </reaction>
</comment>
<dbReference type="GO" id="GO:0009853">
    <property type="term" value="P:photorespiration"/>
    <property type="evidence" value="ECO:0007669"/>
    <property type="project" value="UniProtKB-KW"/>
</dbReference>
<dbReference type="InterPro" id="IPR046346">
    <property type="entry name" value="Aminoacid_DH-like_N_sf"/>
</dbReference>
<dbReference type="CDD" id="cd01080">
    <property type="entry name" value="NAD_bind_m-THF_DH_Cyclohyd"/>
    <property type="match status" value="1"/>
</dbReference>
<evidence type="ECO:0000256" key="2">
    <source>
        <dbReference type="ARBA" id="ARBA00011738"/>
    </source>
</evidence>